<sequence length="173" mass="19935">MSYFIKIHQCQHDTIKQTLINKDVVLTQEQLDEHQSALDVLFAKSYTRDPETHESETACELLYALEVLCEAKSTQSDCITFYLDDDYPLMVDFLFNDWDVADDFTLPLSPHGTPAVVYRDSKSLSSYITAFQDMLDNEAYDEDFIEEHELVVLINSLSCARQNNCGVFVFCFQ</sequence>
<proteinExistence type="predicted"/>
<dbReference type="EMBL" id="BAAAFA010000028">
    <property type="protein sequence ID" value="GAA0824422.1"/>
    <property type="molecule type" value="Genomic_DNA"/>
</dbReference>
<dbReference type="RefSeq" id="WP_343819153.1">
    <property type="nucleotide sequence ID" value="NZ_BAAAFA010000028.1"/>
</dbReference>
<keyword evidence="2" id="KW-1185">Reference proteome</keyword>
<name>A0ABN1LBJ2_9GAMM</name>
<evidence type="ECO:0000313" key="2">
    <source>
        <dbReference type="Proteomes" id="UP001500021"/>
    </source>
</evidence>
<accession>A0ABN1LBJ2</accession>
<comment type="caution">
    <text evidence="1">The sequence shown here is derived from an EMBL/GenBank/DDBJ whole genome shotgun (WGS) entry which is preliminary data.</text>
</comment>
<organism evidence="1 2">
    <name type="scientific">Colwellia asteriadis</name>
    <dbReference type="NCBI Taxonomy" id="517723"/>
    <lineage>
        <taxon>Bacteria</taxon>
        <taxon>Pseudomonadati</taxon>
        <taxon>Pseudomonadota</taxon>
        <taxon>Gammaproteobacteria</taxon>
        <taxon>Alteromonadales</taxon>
        <taxon>Colwelliaceae</taxon>
        <taxon>Colwellia</taxon>
    </lineage>
</organism>
<dbReference type="Proteomes" id="UP001500021">
    <property type="component" value="Unassembled WGS sequence"/>
</dbReference>
<protein>
    <submittedName>
        <fullName evidence="1">Uncharacterized protein</fullName>
    </submittedName>
</protein>
<reference evidence="1 2" key="1">
    <citation type="journal article" date="2019" name="Int. J. Syst. Evol. Microbiol.">
        <title>The Global Catalogue of Microorganisms (GCM) 10K type strain sequencing project: providing services to taxonomists for standard genome sequencing and annotation.</title>
        <authorList>
            <consortium name="The Broad Institute Genomics Platform"/>
            <consortium name="The Broad Institute Genome Sequencing Center for Infectious Disease"/>
            <person name="Wu L."/>
            <person name="Ma J."/>
        </authorList>
    </citation>
    <scope>NUCLEOTIDE SEQUENCE [LARGE SCALE GENOMIC DNA]</scope>
    <source>
        <strain evidence="1 2">JCM 15608</strain>
    </source>
</reference>
<evidence type="ECO:0000313" key="1">
    <source>
        <dbReference type="EMBL" id="GAA0824422.1"/>
    </source>
</evidence>
<gene>
    <name evidence="1" type="ORF">GCM10009111_35030</name>
</gene>